<reference evidence="5 6" key="1">
    <citation type="journal article" date="2006" name="Genome Res.">
        <title>Skewed genomic variability in strains of the toxigenic bacterial pathogen, Clostridium perfringens.</title>
        <authorList>
            <person name="Myers G.S."/>
            <person name="Rasko D.A."/>
            <person name="Cheung J.K."/>
            <person name="Ravel J."/>
            <person name="Seshadri R."/>
            <person name="Deboy R.T."/>
            <person name="Ren Q."/>
            <person name="Varga J."/>
            <person name="Awad M.M."/>
            <person name="Brinkac L.M."/>
            <person name="Daugherty S.C."/>
            <person name="Haft D.H."/>
            <person name="Dodson R.J."/>
            <person name="Madupu R."/>
            <person name="Nelson W.C."/>
            <person name="Rosovitz M.J."/>
            <person name="Sullivan S.A."/>
            <person name="Khouri H."/>
            <person name="Dimitrov G.I."/>
            <person name="Watkins K.L."/>
            <person name="Mulligan S."/>
            <person name="Benton J."/>
            <person name="Radune D."/>
            <person name="Fisher D.J."/>
            <person name="Atkins H.S."/>
            <person name="Hiscox T."/>
            <person name="Jost B.H."/>
            <person name="Billington S.J."/>
            <person name="Songer J.G."/>
            <person name="McClane B.A."/>
            <person name="Titball R.W."/>
            <person name="Rood J.I."/>
            <person name="Melville S.B."/>
            <person name="Paulsen I.T."/>
        </authorList>
    </citation>
    <scope>NUCLEOTIDE SEQUENCE [LARGE SCALE GENOMIC DNA]</scope>
    <source>
        <strain evidence="6">ATCC 13124 / DSM 756 / JCM 1290 / NCIMB 6125 / NCTC 8237 / S 107 / Type A</strain>
    </source>
</reference>
<dbReference type="RefSeq" id="WP_011591019.1">
    <property type="nucleotide sequence ID" value="NC_008261.1"/>
</dbReference>
<dbReference type="GeneID" id="93001470"/>
<dbReference type="AlphaFoldDB" id="A0A0H2YVP7"/>
<keyword evidence="3" id="KW-0173">Coenzyme A biosynthesis</keyword>
<dbReference type="GO" id="GO:0015937">
    <property type="term" value="P:coenzyme A biosynthetic process"/>
    <property type="evidence" value="ECO:0007669"/>
    <property type="project" value="UniProtKB-UniRule"/>
</dbReference>
<evidence type="ECO:0000313" key="6">
    <source>
        <dbReference type="Proteomes" id="UP000001823"/>
    </source>
</evidence>
<dbReference type="HOGENOM" id="CLU_057180_0_0_9"/>
<organism evidence="5 6">
    <name type="scientific">Clostridium perfringens (strain ATCC 13124 / DSM 756 / JCM 1290 / NCIMB 6125 / NCTC 8237 / Type A)</name>
    <dbReference type="NCBI Taxonomy" id="195103"/>
    <lineage>
        <taxon>Bacteria</taxon>
        <taxon>Bacillati</taxon>
        <taxon>Bacillota</taxon>
        <taxon>Clostridia</taxon>
        <taxon>Eubacteriales</taxon>
        <taxon>Clostridiaceae</taxon>
        <taxon>Clostridium</taxon>
    </lineage>
</organism>
<dbReference type="GO" id="GO:0005737">
    <property type="term" value="C:cytoplasm"/>
    <property type="evidence" value="ECO:0007669"/>
    <property type="project" value="UniProtKB-SubCell"/>
</dbReference>
<comment type="catalytic activity">
    <reaction evidence="3">
        <text>3'-dephospho-CoA + ATP = ADP + CoA + H(+)</text>
        <dbReference type="Rhea" id="RHEA:18245"/>
        <dbReference type="ChEBI" id="CHEBI:15378"/>
        <dbReference type="ChEBI" id="CHEBI:30616"/>
        <dbReference type="ChEBI" id="CHEBI:57287"/>
        <dbReference type="ChEBI" id="CHEBI:57328"/>
        <dbReference type="ChEBI" id="CHEBI:456216"/>
        <dbReference type="EC" id="2.7.1.24"/>
    </reaction>
</comment>
<dbReference type="PaxDb" id="195103-CPF_2249"/>
<dbReference type="EC" id="2.7.1.24" evidence="3 4"/>
<evidence type="ECO:0000313" key="5">
    <source>
        <dbReference type="EMBL" id="ABG85019.1"/>
    </source>
</evidence>
<keyword evidence="1 3" id="KW-0547">Nucleotide-binding</keyword>
<feature type="binding site" evidence="3">
    <location>
        <begin position="11"/>
        <end position="16"/>
    </location>
    <ligand>
        <name>ATP</name>
        <dbReference type="ChEBI" id="CHEBI:30616"/>
    </ligand>
</feature>
<dbReference type="STRING" id="195103.CPF_2249"/>
<comment type="similarity">
    <text evidence="3">Belongs to the CoaE family.</text>
</comment>
<keyword evidence="3 5" id="KW-0418">Kinase</keyword>
<keyword evidence="3" id="KW-0963">Cytoplasm</keyword>
<dbReference type="InterPro" id="IPR027417">
    <property type="entry name" value="P-loop_NTPase"/>
</dbReference>
<dbReference type="CDD" id="cd02022">
    <property type="entry name" value="DPCK"/>
    <property type="match status" value="1"/>
</dbReference>
<dbReference type="KEGG" id="cpf:CPF_2249"/>
<comment type="pathway">
    <text evidence="3">Cofactor biosynthesis; coenzyme A biosynthesis; CoA from (R)-pantothenate: step 5/5.</text>
</comment>
<dbReference type="eggNOG" id="COG0237">
    <property type="taxonomic scope" value="Bacteria"/>
</dbReference>
<dbReference type="PANTHER" id="PTHR10695">
    <property type="entry name" value="DEPHOSPHO-COA KINASE-RELATED"/>
    <property type="match status" value="1"/>
</dbReference>
<gene>
    <name evidence="3 5" type="primary">coaE</name>
    <name evidence="5" type="ordered locus">CPF_2249</name>
</gene>
<protein>
    <recommendedName>
        <fullName evidence="3 4">Dephospho-CoA kinase</fullName>
        <ecNumber evidence="3 4">2.7.1.24</ecNumber>
    </recommendedName>
    <alternativeName>
        <fullName evidence="3">Dephosphocoenzyme A kinase</fullName>
    </alternativeName>
</protein>
<comment type="subcellular location">
    <subcellularLocation>
        <location evidence="3">Cytoplasm</location>
    </subcellularLocation>
</comment>
<proteinExistence type="inferred from homology"/>
<dbReference type="Gene3D" id="3.40.50.300">
    <property type="entry name" value="P-loop containing nucleotide triphosphate hydrolases"/>
    <property type="match status" value="1"/>
</dbReference>
<dbReference type="GO" id="GO:0005524">
    <property type="term" value="F:ATP binding"/>
    <property type="evidence" value="ECO:0007669"/>
    <property type="project" value="UniProtKB-UniRule"/>
</dbReference>
<dbReference type="PROSITE" id="PS51219">
    <property type="entry name" value="DPCK"/>
    <property type="match status" value="1"/>
</dbReference>
<dbReference type="NCBIfam" id="TIGR00152">
    <property type="entry name" value="dephospho-CoA kinase"/>
    <property type="match status" value="1"/>
</dbReference>
<evidence type="ECO:0000256" key="3">
    <source>
        <dbReference type="HAMAP-Rule" id="MF_00376"/>
    </source>
</evidence>
<evidence type="ECO:0000256" key="1">
    <source>
        <dbReference type="ARBA" id="ARBA00022741"/>
    </source>
</evidence>
<dbReference type="Pfam" id="PF01121">
    <property type="entry name" value="CoaE"/>
    <property type="match status" value="1"/>
</dbReference>
<sequence length="199" mass="23166">MIKVGLTGGICSGKSTISSMIKEAGIPVIDADIIAREVLEKYPDILLRVRATFGGHFFDWRGDFRRREFGNHIFRFPKERIKYEEIIMPYIKEEIEIKLKEYEKINTKLVIVDGATLIENDMHKDMDMVVLVWVDKSSQIERMGFRDKLSKGEAINRINSQLSLERKKDYANIIIDNSGNLIKTKEQIDDLLEFFTLYQ</sequence>
<dbReference type="UniPathway" id="UPA00241">
    <property type="reaction ID" value="UER00356"/>
</dbReference>
<dbReference type="Proteomes" id="UP000001823">
    <property type="component" value="Chromosome"/>
</dbReference>
<keyword evidence="2 3" id="KW-0067">ATP-binding</keyword>
<evidence type="ECO:0000256" key="4">
    <source>
        <dbReference type="NCBIfam" id="TIGR00152"/>
    </source>
</evidence>
<keyword evidence="3 5" id="KW-0808">Transferase</keyword>
<dbReference type="PANTHER" id="PTHR10695:SF46">
    <property type="entry name" value="BIFUNCTIONAL COENZYME A SYNTHASE-RELATED"/>
    <property type="match status" value="1"/>
</dbReference>
<dbReference type="GO" id="GO:0004140">
    <property type="term" value="F:dephospho-CoA kinase activity"/>
    <property type="evidence" value="ECO:0007669"/>
    <property type="project" value="UniProtKB-UniRule"/>
</dbReference>
<dbReference type="EMBL" id="CP000246">
    <property type="protein sequence ID" value="ABG85019.1"/>
    <property type="molecule type" value="Genomic_DNA"/>
</dbReference>
<name>A0A0H2YVP7_CLOP1</name>
<accession>A0A0H2YVP7</accession>
<dbReference type="HAMAP" id="MF_00376">
    <property type="entry name" value="Dephospho_CoA_kinase"/>
    <property type="match status" value="1"/>
</dbReference>
<dbReference type="SUPFAM" id="SSF52540">
    <property type="entry name" value="P-loop containing nucleoside triphosphate hydrolases"/>
    <property type="match status" value="1"/>
</dbReference>
<evidence type="ECO:0000256" key="2">
    <source>
        <dbReference type="ARBA" id="ARBA00022840"/>
    </source>
</evidence>
<dbReference type="InterPro" id="IPR001977">
    <property type="entry name" value="Depp_CoAkinase"/>
</dbReference>
<keyword evidence="6" id="KW-1185">Reference proteome</keyword>
<comment type="function">
    <text evidence="3">Catalyzes the phosphorylation of the 3'-hydroxyl group of dephosphocoenzyme A to form coenzyme A.</text>
</comment>